<comment type="caution">
    <text evidence="2">The sequence shown here is derived from an EMBL/GenBank/DDBJ whole genome shotgun (WGS) entry which is preliminary data.</text>
</comment>
<keyword evidence="3" id="KW-1185">Reference proteome</keyword>
<dbReference type="AlphaFoldDB" id="A0AB34JD05"/>
<evidence type="ECO:0000313" key="3">
    <source>
        <dbReference type="Proteomes" id="UP001515480"/>
    </source>
</evidence>
<protein>
    <submittedName>
        <fullName evidence="2">Uncharacterized protein</fullName>
    </submittedName>
</protein>
<dbReference type="EMBL" id="JBGBPQ010000010">
    <property type="protein sequence ID" value="KAL1518632.1"/>
    <property type="molecule type" value="Genomic_DNA"/>
</dbReference>
<dbReference type="Proteomes" id="UP001515480">
    <property type="component" value="Unassembled WGS sequence"/>
</dbReference>
<name>A0AB34JD05_PRYPA</name>
<proteinExistence type="predicted"/>
<sequence length="133" mass="15101">MHGCALLVSCLLIFHVEGAARRNPDFTADVPKRTEVPADDPAVRAALQFVMTELKRLSNQYRYISLVKCHRAEVGAANFDGRNLFLDIELDLLKGQLSRHDVIVFQDEHRVISGLAIDEFPEVKFRERLDPDV</sequence>
<keyword evidence="1" id="KW-0732">Signal</keyword>
<evidence type="ECO:0000313" key="2">
    <source>
        <dbReference type="EMBL" id="KAL1518632.1"/>
    </source>
</evidence>
<organism evidence="2 3">
    <name type="scientific">Prymnesium parvum</name>
    <name type="common">Toxic golden alga</name>
    <dbReference type="NCBI Taxonomy" id="97485"/>
    <lineage>
        <taxon>Eukaryota</taxon>
        <taxon>Haptista</taxon>
        <taxon>Haptophyta</taxon>
        <taxon>Prymnesiophyceae</taxon>
        <taxon>Prymnesiales</taxon>
        <taxon>Prymnesiaceae</taxon>
        <taxon>Prymnesium</taxon>
    </lineage>
</organism>
<evidence type="ECO:0000256" key="1">
    <source>
        <dbReference type="SAM" id="SignalP"/>
    </source>
</evidence>
<gene>
    <name evidence="2" type="ORF">AB1Y20_002920</name>
</gene>
<reference evidence="2 3" key="1">
    <citation type="journal article" date="2024" name="Science">
        <title>Giant polyketide synthase enzymes in the biosynthesis of giant marine polyether toxins.</title>
        <authorList>
            <person name="Fallon T.R."/>
            <person name="Shende V.V."/>
            <person name="Wierzbicki I.H."/>
            <person name="Pendleton A.L."/>
            <person name="Watervoot N.F."/>
            <person name="Auber R.P."/>
            <person name="Gonzalez D.J."/>
            <person name="Wisecaver J.H."/>
            <person name="Moore B.S."/>
        </authorList>
    </citation>
    <scope>NUCLEOTIDE SEQUENCE [LARGE SCALE GENOMIC DNA]</scope>
    <source>
        <strain evidence="2 3">12B1</strain>
    </source>
</reference>
<feature type="signal peptide" evidence="1">
    <location>
        <begin position="1"/>
        <end position="18"/>
    </location>
</feature>
<accession>A0AB34JD05</accession>
<feature type="chain" id="PRO_5044349084" evidence="1">
    <location>
        <begin position="19"/>
        <end position="133"/>
    </location>
</feature>